<comment type="caution">
    <text evidence="2">The sequence shown here is derived from an EMBL/GenBank/DDBJ whole genome shotgun (WGS) entry which is preliminary data.</text>
</comment>
<organism evidence="2 3">
    <name type="scientific">Protopolystoma xenopodis</name>
    <dbReference type="NCBI Taxonomy" id="117903"/>
    <lineage>
        <taxon>Eukaryota</taxon>
        <taxon>Metazoa</taxon>
        <taxon>Spiralia</taxon>
        <taxon>Lophotrochozoa</taxon>
        <taxon>Platyhelminthes</taxon>
        <taxon>Monogenea</taxon>
        <taxon>Polyopisthocotylea</taxon>
        <taxon>Polystomatidea</taxon>
        <taxon>Polystomatidae</taxon>
        <taxon>Protopolystoma</taxon>
    </lineage>
</organism>
<sequence length="112" mass="12306">MVLTKNYEELRSGSLMNTLVHLQKVCNHPYLMPAGAAIAPRLSLPESDRSSGHLPPFKPDILINVSGKLELMMRLLEGLKAGGHRVLIFSKMTSLLDLLEEALIFAKPISLG</sequence>
<dbReference type="OrthoDB" id="5857104at2759"/>
<dbReference type="PANTHER" id="PTHR45623:SF13">
    <property type="entry name" value="HELICASE PROTEIN MOM1"/>
    <property type="match status" value="1"/>
</dbReference>
<reference evidence="2" key="1">
    <citation type="submission" date="2018-11" db="EMBL/GenBank/DDBJ databases">
        <authorList>
            <consortium name="Pathogen Informatics"/>
        </authorList>
    </citation>
    <scope>NUCLEOTIDE SEQUENCE</scope>
</reference>
<dbReference type="GO" id="GO:0042393">
    <property type="term" value="F:histone binding"/>
    <property type="evidence" value="ECO:0007669"/>
    <property type="project" value="TreeGrafter"/>
</dbReference>
<name>A0A448WR02_9PLAT</name>
<dbReference type="SUPFAM" id="SSF52540">
    <property type="entry name" value="P-loop containing nucleoside triphosphate hydrolases"/>
    <property type="match status" value="1"/>
</dbReference>
<evidence type="ECO:0000313" key="2">
    <source>
        <dbReference type="EMBL" id="VEL17988.1"/>
    </source>
</evidence>
<dbReference type="InterPro" id="IPR027417">
    <property type="entry name" value="P-loop_NTPase"/>
</dbReference>
<gene>
    <name evidence="2" type="ORF">PXEA_LOCUS11428</name>
</gene>
<keyword evidence="3" id="KW-1185">Reference proteome</keyword>
<dbReference type="GO" id="GO:0003677">
    <property type="term" value="F:DNA binding"/>
    <property type="evidence" value="ECO:0007669"/>
    <property type="project" value="TreeGrafter"/>
</dbReference>
<dbReference type="Proteomes" id="UP000784294">
    <property type="component" value="Unassembled WGS sequence"/>
</dbReference>
<dbReference type="GO" id="GO:0016887">
    <property type="term" value="F:ATP hydrolysis activity"/>
    <property type="evidence" value="ECO:0007669"/>
    <property type="project" value="TreeGrafter"/>
</dbReference>
<dbReference type="GO" id="GO:0005634">
    <property type="term" value="C:nucleus"/>
    <property type="evidence" value="ECO:0007669"/>
    <property type="project" value="TreeGrafter"/>
</dbReference>
<evidence type="ECO:0000313" key="3">
    <source>
        <dbReference type="Proteomes" id="UP000784294"/>
    </source>
</evidence>
<dbReference type="EMBL" id="CAAALY010035148">
    <property type="protein sequence ID" value="VEL17988.1"/>
    <property type="molecule type" value="Genomic_DNA"/>
</dbReference>
<dbReference type="GO" id="GO:0140658">
    <property type="term" value="F:ATP-dependent chromatin remodeler activity"/>
    <property type="evidence" value="ECO:0007669"/>
    <property type="project" value="TreeGrafter"/>
</dbReference>
<protein>
    <recommendedName>
        <fullName evidence="4">SNF2 N-terminal domain-containing protein</fullName>
    </recommendedName>
</protein>
<evidence type="ECO:0000256" key="1">
    <source>
        <dbReference type="ARBA" id="ARBA00023242"/>
    </source>
</evidence>
<dbReference type="PANTHER" id="PTHR45623">
    <property type="entry name" value="CHROMODOMAIN-HELICASE-DNA-BINDING PROTEIN 3-RELATED-RELATED"/>
    <property type="match status" value="1"/>
</dbReference>
<dbReference type="Gene3D" id="3.40.50.300">
    <property type="entry name" value="P-loop containing nucleotide triphosphate hydrolases"/>
    <property type="match status" value="1"/>
</dbReference>
<proteinExistence type="predicted"/>
<evidence type="ECO:0008006" key="4">
    <source>
        <dbReference type="Google" id="ProtNLM"/>
    </source>
</evidence>
<dbReference type="GO" id="GO:0000785">
    <property type="term" value="C:chromatin"/>
    <property type="evidence" value="ECO:0007669"/>
    <property type="project" value="TreeGrafter"/>
</dbReference>
<keyword evidence="1" id="KW-0539">Nucleus</keyword>
<dbReference type="AlphaFoldDB" id="A0A448WR02"/>
<dbReference type="GO" id="GO:0003682">
    <property type="term" value="F:chromatin binding"/>
    <property type="evidence" value="ECO:0007669"/>
    <property type="project" value="TreeGrafter"/>
</dbReference>
<accession>A0A448WR02</accession>